<dbReference type="Proteomes" id="UP000237105">
    <property type="component" value="Unassembled WGS sequence"/>
</dbReference>
<gene>
    <name evidence="1" type="ORF">PanWU01x14_319730</name>
</gene>
<accession>A0A2P5ALS4</accession>
<dbReference type="OrthoDB" id="10347228at2759"/>
<proteinExistence type="predicted"/>
<dbReference type="EMBL" id="JXTB01000527">
    <property type="protein sequence ID" value="PON37518.1"/>
    <property type="molecule type" value="Genomic_DNA"/>
</dbReference>
<comment type="caution">
    <text evidence="1">The sequence shown here is derived from an EMBL/GenBank/DDBJ whole genome shotgun (WGS) entry which is preliminary data.</text>
</comment>
<name>A0A2P5ALS4_PARAD</name>
<evidence type="ECO:0000313" key="2">
    <source>
        <dbReference type="Proteomes" id="UP000237105"/>
    </source>
</evidence>
<keyword evidence="2" id="KW-1185">Reference proteome</keyword>
<feature type="non-terminal residue" evidence="1">
    <location>
        <position position="1"/>
    </location>
</feature>
<sequence>QSKIYQRRNISWLYAKGHRFGTSAVSLSTILISQRLQSLVLCQMENPAGNSMIMKTNKSLEKSMLSNSSFTEQASIIIVYETWTSKNQRQRCLLEYHNLRSTRNVH</sequence>
<evidence type="ECO:0000313" key="1">
    <source>
        <dbReference type="EMBL" id="PON37518.1"/>
    </source>
</evidence>
<protein>
    <submittedName>
        <fullName evidence="1">Uncharacterized protein</fullName>
    </submittedName>
</protein>
<reference evidence="2" key="1">
    <citation type="submission" date="2016-06" db="EMBL/GenBank/DDBJ databases">
        <title>Parallel loss of symbiosis genes in relatives of nitrogen-fixing non-legume Parasponia.</title>
        <authorList>
            <person name="Van Velzen R."/>
            <person name="Holmer R."/>
            <person name="Bu F."/>
            <person name="Rutten L."/>
            <person name="Van Zeijl A."/>
            <person name="Liu W."/>
            <person name="Santuari L."/>
            <person name="Cao Q."/>
            <person name="Sharma T."/>
            <person name="Shen D."/>
            <person name="Roswanjaya Y."/>
            <person name="Wardhani T."/>
            <person name="Kalhor M.S."/>
            <person name="Jansen J."/>
            <person name="Van den Hoogen J."/>
            <person name="Gungor B."/>
            <person name="Hartog M."/>
            <person name="Hontelez J."/>
            <person name="Verver J."/>
            <person name="Yang W.-C."/>
            <person name="Schijlen E."/>
            <person name="Repin R."/>
            <person name="Schilthuizen M."/>
            <person name="Schranz E."/>
            <person name="Heidstra R."/>
            <person name="Miyata K."/>
            <person name="Fedorova E."/>
            <person name="Kohlen W."/>
            <person name="Bisseling T."/>
            <person name="Smit S."/>
            <person name="Geurts R."/>
        </authorList>
    </citation>
    <scope>NUCLEOTIDE SEQUENCE [LARGE SCALE GENOMIC DNA]</scope>
    <source>
        <strain evidence="2">cv. WU1-14</strain>
    </source>
</reference>
<organism evidence="1 2">
    <name type="scientific">Parasponia andersonii</name>
    <name type="common">Sponia andersonii</name>
    <dbReference type="NCBI Taxonomy" id="3476"/>
    <lineage>
        <taxon>Eukaryota</taxon>
        <taxon>Viridiplantae</taxon>
        <taxon>Streptophyta</taxon>
        <taxon>Embryophyta</taxon>
        <taxon>Tracheophyta</taxon>
        <taxon>Spermatophyta</taxon>
        <taxon>Magnoliopsida</taxon>
        <taxon>eudicotyledons</taxon>
        <taxon>Gunneridae</taxon>
        <taxon>Pentapetalae</taxon>
        <taxon>rosids</taxon>
        <taxon>fabids</taxon>
        <taxon>Rosales</taxon>
        <taxon>Cannabaceae</taxon>
        <taxon>Parasponia</taxon>
    </lineage>
</organism>
<dbReference type="AlphaFoldDB" id="A0A2P5ALS4"/>